<accession>A0A556MBR7</accession>
<dbReference type="InterPro" id="IPR011009">
    <property type="entry name" value="Kinase-like_dom_sf"/>
</dbReference>
<dbReference type="PANTHER" id="PTHR21064">
    <property type="entry name" value="AMINOGLYCOSIDE PHOSPHOTRANSFERASE DOMAIN-CONTAINING PROTEIN-RELATED"/>
    <property type="match status" value="1"/>
</dbReference>
<evidence type="ECO:0000313" key="3">
    <source>
        <dbReference type="Proteomes" id="UP000318733"/>
    </source>
</evidence>
<keyword evidence="2" id="KW-0808">Transferase</keyword>
<comment type="caution">
    <text evidence="2">The sequence shown here is derived from an EMBL/GenBank/DDBJ whole genome shotgun (WGS) entry which is preliminary data.</text>
</comment>
<dbReference type="InterPro" id="IPR050249">
    <property type="entry name" value="Pseudomonas-type_ThrB"/>
</dbReference>
<dbReference type="PANTHER" id="PTHR21064:SF5">
    <property type="entry name" value="SLR1880 PROTEIN"/>
    <property type="match status" value="1"/>
</dbReference>
<evidence type="ECO:0000259" key="1">
    <source>
        <dbReference type="Pfam" id="PF01636"/>
    </source>
</evidence>
<proteinExistence type="predicted"/>
<sequence length="379" mass="43048">MNTHDFDIAAIALKFQVTGSIAEVRNYGTGHINDTFLLKNSNPTQPDYLLQRINHYVFKDVTGLMENIARVTDHLEGKISPDSNQKLLSLIDTKNGNTFYKDIDGNYWRLYLFIPGSRSYDIAETAQQAYQAGIAFGRFQSMLSDMDPALLSETIVDFHNIEKRLKDFHEAVQADKVKRLADVAIEIEIITRHEKDMCTINQWGRAGLIPKRITHNDTKLNNVLLDADDKAICVIDLDTVMTGYVAYDFGDAIRTITNTAAEDEADIEKIQVNTDLFTAYTEGYIKTTGNFLTEKEIESLSWGMLLLPYMQGVRFLTDYLQDDTYFKIAYPEHNLVRAKAQFSLFTKLHEQSPKLRQIITDTVTAQNISTGINTQLSNN</sequence>
<keyword evidence="3" id="KW-1185">Reference proteome</keyword>
<protein>
    <submittedName>
        <fullName evidence="2">Aminoglycoside phosphotransferase family protein</fullName>
    </submittedName>
</protein>
<dbReference type="AlphaFoldDB" id="A0A556MBR7"/>
<reference evidence="2 3" key="1">
    <citation type="submission" date="2019-07" db="EMBL/GenBank/DDBJ databases">
        <authorList>
            <person name="Huq M.A."/>
        </authorList>
    </citation>
    <scope>NUCLEOTIDE SEQUENCE [LARGE SCALE GENOMIC DNA]</scope>
    <source>
        <strain evidence="2 3">MAH-19</strain>
    </source>
</reference>
<name>A0A556MBR7_9SPHI</name>
<dbReference type="GO" id="GO:0016740">
    <property type="term" value="F:transferase activity"/>
    <property type="evidence" value="ECO:0007669"/>
    <property type="project" value="UniProtKB-KW"/>
</dbReference>
<dbReference type="SUPFAM" id="SSF56112">
    <property type="entry name" value="Protein kinase-like (PK-like)"/>
    <property type="match status" value="1"/>
</dbReference>
<dbReference type="Pfam" id="PF01636">
    <property type="entry name" value="APH"/>
    <property type="match status" value="1"/>
</dbReference>
<dbReference type="EMBL" id="VLPK01000005">
    <property type="protein sequence ID" value="TSJ37369.1"/>
    <property type="molecule type" value="Genomic_DNA"/>
</dbReference>
<gene>
    <name evidence="2" type="ORF">FO440_21660</name>
</gene>
<dbReference type="Gene3D" id="3.90.1200.10">
    <property type="match status" value="1"/>
</dbReference>
<evidence type="ECO:0000313" key="2">
    <source>
        <dbReference type="EMBL" id="TSJ37369.1"/>
    </source>
</evidence>
<organism evidence="2 3">
    <name type="scientific">Mucilaginibacter corticis</name>
    <dbReference type="NCBI Taxonomy" id="2597670"/>
    <lineage>
        <taxon>Bacteria</taxon>
        <taxon>Pseudomonadati</taxon>
        <taxon>Bacteroidota</taxon>
        <taxon>Sphingobacteriia</taxon>
        <taxon>Sphingobacteriales</taxon>
        <taxon>Sphingobacteriaceae</taxon>
        <taxon>Mucilaginibacter</taxon>
    </lineage>
</organism>
<feature type="domain" description="Aminoglycoside phosphotransferase" evidence="1">
    <location>
        <begin position="24"/>
        <end position="261"/>
    </location>
</feature>
<dbReference type="InterPro" id="IPR002575">
    <property type="entry name" value="Aminoglycoside_PTrfase"/>
</dbReference>
<dbReference type="RefSeq" id="WP_144250403.1">
    <property type="nucleotide sequence ID" value="NZ_VLPK01000005.1"/>
</dbReference>
<dbReference type="Proteomes" id="UP000318733">
    <property type="component" value="Unassembled WGS sequence"/>
</dbReference>
<dbReference type="OrthoDB" id="526037at2"/>